<feature type="domain" description="LysM" evidence="2">
    <location>
        <begin position="394"/>
        <end position="438"/>
    </location>
</feature>
<dbReference type="GeneID" id="61273319"/>
<dbReference type="SUPFAM" id="SSF53955">
    <property type="entry name" value="Lysozyme-like"/>
    <property type="match status" value="1"/>
</dbReference>
<dbReference type="AlphaFoldDB" id="A0A412TXI1"/>
<dbReference type="PROSITE" id="PS00922">
    <property type="entry name" value="TRANSGLYCOSYLASE"/>
    <property type="match status" value="1"/>
</dbReference>
<reference evidence="3 4" key="1">
    <citation type="submission" date="2018-08" db="EMBL/GenBank/DDBJ databases">
        <title>A genome reference for cultivated species of the human gut microbiota.</title>
        <authorList>
            <person name="Zou Y."/>
            <person name="Xue W."/>
            <person name="Luo G."/>
        </authorList>
    </citation>
    <scope>NUCLEOTIDE SEQUENCE [LARGE SCALE GENOMIC DNA]</scope>
    <source>
        <strain evidence="3 4">AF16-14</strain>
    </source>
</reference>
<name>A0A412TXI1_9BACT</name>
<dbReference type="SMART" id="SM00257">
    <property type="entry name" value="LysM"/>
    <property type="match status" value="2"/>
</dbReference>
<dbReference type="Gene3D" id="3.10.350.10">
    <property type="entry name" value="LysM domain"/>
    <property type="match status" value="2"/>
</dbReference>
<accession>A0A412TXI1</accession>
<dbReference type="CDD" id="cd00118">
    <property type="entry name" value="LysM"/>
    <property type="match status" value="2"/>
</dbReference>
<evidence type="ECO:0000259" key="2">
    <source>
        <dbReference type="PROSITE" id="PS51782"/>
    </source>
</evidence>
<organism evidence="3 4">
    <name type="scientific">Odoribacter splanchnicus</name>
    <dbReference type="NCBI Taxonomy" id="28118"/>
    <lineage>
        <taxon>Bacteria</taxon>
        <taxon>Pseudomonadati</taxon>
        <taxon>Bacteroidota</taxon>
        <taxon>Bacteroidia</taxon>
        <taxon>Bacteroidales</taxon>
        <taxon>Odoribacteraceae</taxon>
        <taxon>Odoribacter</taxon>
    </lineage>
</organism>
<dbReference type="EMBL" id="QRYC01000002">
    <property type="protein sequence ID" value="RGU58588.1"/>
    <property type="molecule type" value="Genomic_DNA"/>
</dbReference>
<proteinExistence type="inferred from homology"/>
<dbReference type="PROSITE" id="PS51782">
    <property type="entry name" value="LYSM"/>
    <property type="match status" value="2"/>
</dbReference>
<dbReference type="GO" id="GO:0008932">
    <property type="term" value="F:lytic endotransglycosylase activity"/>
    <property type="evidence" value="ECO:0007669"/>
    <property type="project" value="TreeGrafter"/>
</dbReference>
<evidence type="ECO:0000313" key="4">
    <source>
        <dbReference type="Proteomes" id="UP000284243"/>
    </source>
</evidence>
<comment type="caution">
    <text evidence="3">The sequence shown here is derived from an EMBL/GenBank/DDBJ whole genome shotgun (WGS) entry which is preliminary data.</text>
</comment>
<dbReference type="InterPro" id="IPR023346">
    <property type="entry name" value="Lysozyme-like_dom_sf"/>
</dbReference>
<dbReference type="Gene3D" id="1.10.530.10">
    <property type="match status" value="1"/>
</dbReference>
<evidence type="ECO:0000256" key="1">
    <source>
        <dbReference type="ARBA" id="ARBA00007734"/>
    </source>
</evidence>
<dbReference type="CDD" id="cd16894">
    <property type="entry name" value="MltD-like"/>
    <property type="match status" value="1"/>
</dbReference>
<dbReference type="InterPro" id="IPR036779">
    <property type="entry name" value="LysM_dom_sf"/>
</dbReference>
<dbReference type="GO" id="GO:0016020">
    <property type="term" value="C:membrane"/>
    <property type="evidence" value="ECO:0007669"/>
    <property type="project" value="InterPro"/>
</dbReference>
<dbReference type="GO" id="GO:0000270">
    <property type="term" value="P:peptidoglycan metabolic process"/>
    <property type="evidence" value="ECO:0007669"/>
    <property type="project" value="InterPro"/>
</dbReference>
<dbReference type="OMA" id="PGFNRWA"/>
<dbReference type="PANTHER" id="PTHR33734:SF22">
    <property type="entry name" value="MEMBRANE-BOUND LYTIC MUREIN TRANSGLYCOSYLASE D"/>
    <property type="match status" value="1"/>
</dbReference>
<dbReference type="RefSeq" id="WP_013610418.1">
    <property type="nucleotide sequence ID" value="NZ_JADMSC010000024.1"/>
</dbReference>
<dbReference type="InterPro" id="IPR008258">
    <property type="entry name" value="Transglycosylase_SLT_dom_1"/>
</dbReference>
<dbReference type="Pfam" id="PF01476">
    <property type="entry name" value="LysM"/>
    <property type="match status" value="2"/>
</dbReference>
<sequence length="524" mass="59841">MIRFLFFAVSCLLYHAVCGVNVVSKDSVASVEQDTVIENQIITDSIPESFLEKLDYYYTSWYTGKRDSTYYVDSLCIAESCKNIVPCNDSVYLLRLDSLQSAVPLSFNDIVRTYIELYTVKKRLQVANMLGRSEYYFPIFEEALDAECMPLELKYLPVIESALNPKALSRAGACGLWQFMYGTGKMYKLEINSYVDERRDPVKATQAAVRYLNDLYAIYEDWILVIAAYNCGPGNVNKAIRRSGGKKNYWDIYYHLPRETRGYVPAFIAANYVFAYYKEHGIFPIESTLPPMCDSIMVNDALHFEQIAAKLDFSVEELRDLNPQYRADVIPAGFGKSYALKMPYNHIGSFIDNQDSIFACNRSKYFNDNDRTADPKNRIKVHAQALGQDGRARLVYTVKSGDVPGAIAMKFNVRLADLKYWNNLNKRMTIRPGQKLVVYVPEKKANQYKNKAAYTGKEDNVASAPKVETIDGEFVLYTVRKGENLWSIAKKYPGVSNKDIMRWNGISENQVKDIRPGQKLKIKI</sequence>
<dbReference type="InterPro" id="IPR000189">
    <property type="entry name" value="Transglyc_AS"/>
</dbReference>
<feature type="domain" description="LysM" evidence="2">
    <location>
        <begin position="475"/>
        <end position="522"/>
    </location>
</feature>
<dbReference type="PANTHER" id="PTHR33734">
    <property type="entry name" value="LYSM DOMAIN-CONTAINING GPI-ANCHORED PROTEIN 2"/>
    <property type="match status" value="1"/>
</dbReference>
<comment type="similarity">
    <text evidence="1">Belongs to the transglycosylase Slt family.</text>
</comment>
<dbReference type="SUPFAM" id="SSF54106">
    <property type="entry name" value="LysM domain"/>
    <property type="match status" value="2"/>
</dbReference>
<evidence type="ECO:0000313" key="3">
    <source>
        <dbReference type="EMBL" id="RGU58588.1"/>
    </source>
</evidence>
<dbReference type="Proteomes" id="UP000284243">
    <property type="component" value="Unassembled WGS sequence"/>
</dbReference>
<protein>
    <submittedName>
        <fullName evidence="3">LysM peptidoglycan-binding domain-containing protein</fullName>
    </submittedName>
</protein>
<dbReference type="Pfam" id="PF01464">
    <property type="entry name" value="SLT"/>
    <property type="match status" value="1"/>
</dbReference>
<dbReference type="InterPro" id="IPR018392">
    <property type="entry name" value="LysM"/>
</dbReference>
<gene>
    <name evidence="3" type="ORF">DWW57_02435</name>
</gene>